<organism evidence="4 5">
    <name type="scientific">Ferrovibrio xuzhouensis</name>
    <dbReference type="NCBI Taxonomy" id="1576914"/>
    <lineage>
        <taxon>Bacteria</taxon>
        <taxon>Pseudomonadati</taxon>
        <taxon>Pseudomonadota</taxon>
        <taxon>Alphaproteobacteria</taxon>
        <taxon>Rhodospirillales</taxon>
        <taxon>Rhodospirillaceae</taxon>
        <taxon>Ferrovibrio</taxon>
    </lineage>
</organism>
<dbReference type="InterPro" id="IPR013766">
    <property type="entry name" value="Thioredoxin_domain"/>
</dbReference>
<evidence type="ECO:0000313" key="4">
    <source>
        <dbReference type="EMBL" id="MFC3674968.1"/>
    </source>
</evidence>
<comment type="similarity">
    <text evidence="1">Belongs to the SCO1/2 family.</text>
</comment>
<comment type="caution">
    <text evidence="4">The sequence shown here is derived from an EMBL/GenBank/DDBJ whole genome shotgun (WGS) entry which is preliminary data.</text>
</comment>
<dbReference type="RefSeq" id="WP_379722646.1">
    <property type="nucleotide sequence ID" value="NZ_JBHRYJ010000001.1"/>
</dbReference>
<dbReference type="Gene3D" id="3.40.30.10">
    <property type="entry name" value="Glutaredoxin"/>
    <property type="match status" value="1"/>
</dbReference>
<evidence type="ECO:0000256" key="2">
    <source>
        <dbReference type="ARBA" id="ARBA00023008"/>
    </source>
</evidence>
<keyword evidence="5" id="KW-1185">Reference proteome</keyword>
<reference evidence="5" key="1">
    <citation type="journal article" date="2019" name="Int. J. Syst. Evol. Microbiol.">
        <title>The Global Catalogue of Microorganisms (GCM) 10K type strain sequencing project: providing services to taxonomists for standard genome sequencing and annotation.</title>
        <authorList>
            <consortium name="The Broad Institute Genomics Platform"/>
            <consortium name="The Broad Institute Genome Sequencing Center for Infectious Disease"/>
            <person name="Wu L."/>
            <person name="Ma J."/>
        </authorList>
    </citation>
    <scope>NUCLEOTIDE SEQUENCE [LARGE SCALE GENOMIC DNA]</scope>
    <source>
        <strain evidence="5">KCTC 42182</strain>
    </source>
</reference>
<dbReference type="PROSITE" id="PS51352">
    <property type="entry name" value="THIOREDOXIN_2"/>
    <property type="match status" value="1"/>
</dbReference>
<protein>
    <submittedName>
        <fullName evidence="4">SCO family protein</fullName>
    </submittedName>
</protein>
<dbReference type="EMBL" id="JBHRYJ010000001">
    <property type="protein sequence ID" value="MFC3674968.1"/>
    <property type="molecule type" value="Genomic_DNA"/>
</dbReference>
<dbReference type="InterPro" id="IPR003782">
    <property type="entry name" value="SCO1/SenC"/>
</dbReference>
<evidence type="ECO:0000313" key="5">
    <source>
        <dbReference type="Proteomes" id="UP001595711"/>
    </source>
</evidence>
<dbReference type="Proteomes" id="UP001595711">
    <property type="component" value="Unassembled WGS sequence"/>
</dbReference>
<dbReference type="InterPro" id="IPR036249">
    <property type="entry name" value="Thioredoxin-like_sf"/>
</dbReference>
<feature type="domain" description="Thioredoxin" evidence="3">
    <location>
        <begin position="43"/>
        <end position="210"/>
    </location>
</feature>
<evidence type="ECO:0000259" key="3">
    <source>
        <dbReference type="PROSITE" id="PS51352"/>
    </source>
</evidence>
<dbReference type="CDD" id="cd02968">
    <property type="entry name" value="SCO"/>
    <property type="match status" value="1"/>
</dbReference>
<gene>
    <name evidence="4" type="ORF">ACFOOQ_05385</name>
</gene>
<evidence type="ECO:0000256" key="1">
    <source>
        <dbReference type="ARBA" id="ARBA00010996"/>
    </source>
</evidence>
<dbReference type="Pfam" id="PF02630">
    <property type="entry name" value="SCO1-SenC"/>
    <property type="match status" value="1"/>
</dbReference>
<accession>A0ABV7VFJ4</accession>
<keyword evidence="2" id="KW-0186">Copper</keyword>
<proteinExistence type="inferred from homology"/>
<dbReference type="SUPFAM" id="SSF52833">
    <property type="entry name" value="Thioredoxin-like"/>
    <property type="match status" value="1"/>
</dbReference>
<name>A0ABV7VFJ4_9PROT</name>
<sequence length="233" mass="25969">MASAFGAFLRATVMGFVLIGGSAAAYSLKELEGSLSQKEAYFQIINKPAPDFLLQDANGVRSSLASYSGKVIVLNFIYANCSDICPLHSERIAEIQDMVNRTPMKGLVEFISVTTDPEHDTADVLVEYGSVHGLDPSNWHFLTRTTDQLEASTRKLAEAYGHRFTPVDGQYQVHGIVTHIIDRDGQWRANFHGLKFSPVNMVLFINALTNDTHVKDPAKLEDRGFWSSIQKWF</sequence>
<dbReference type="PANTHER" id="PTHR12151:SF25">
    <property type="entry name" value="LINALOOL DEHYDRATASE_ISOMERASE DOMAIN-CONTAINING PROTEIN"/>
    <property type="match status" value="1"/>
</dbReference>
<dbReference type="PANTHER" id="PTHR12151">
    <property type="entry name" value="ELECTRON TRANSPORT PROTIN SCO1/SENC FAMILY MEMBER"/>
    <property type="match status" value="1"/>
</dbReference>